<reference evidence="4" key="1">
    <citation type="journal article" date="2015" name="ISME J.">
        <title>Draft Genome Sequence of Streptomyces incarnatus NRRL8089, which Produces the Nucleoside Antibiotic Sinefungin.</title>
        <authorList>
            <person name="Oshima K."/>
            <person name="Hattori M."/>
            <person name="Shimizu H."/>
            <person name="Fukuda K."/>
            <person name="Nemoto M."/>
            <person name="Inagaki K."/>
            <person name="Tamura T."/>
        </authorList>
    </citation>
    <scope>NUCLEOTIDE SEQUENCE</scope>
    <source>
        <strain evidence="4">FACHB-1375</strain>
    </source>
</reference>
<comment type="caution">
    <text evidence="4">The sequence shown here is derived from an EMBL/GenBank/DDBJ whole genome shotgun (WGS) entry which is preliminary data.</text>
</comment>
<evidence type="ECO:0000256" key="2">
    <source>
        <dbReference type="SAM" id="SignalP"/>
    </source>
</evidence>
<dbReference type="Proteomes" id="UP000641646">
    <property type="component" value="Unassembled WGS sequence"/>
</dbReference>
<dbReference type="NCBIfam" id="TIGR01901">
    <property type="entry name" value="adhes_NPXG"/>
    <property type="match status" value="1"/>
</dbReference>
<dbReference type="InterPro" id="IPR008638">
    <property type="entry name" value="FhaB/CdiA-like_TPS"/>
</dbReference>
<dbReference type="PROSITE" id="PS51257">
    <property type="entry name" value="PROKAR_LIPOPROTEIN"/>
    <property type="match status" value="1"/>
</dbReference>
<name>A0A926ZIR0_9CYAN</name>
<sequence>MKSCSLRFWSALGSASACLLAATTATAQIVPDAAGQSNSIVTQQGNTSTIVGGTRNGGSLVHSFQEFSVPTGGTVVFNNAVDIQNIFARVTGSSASNIDGLIQVNGTAHLFLHNPNGVIFGPNAQLNVGGSFVLTTNKEVNFADGTNFSASNSQTAPLLTVNIPGGLQLEGTDIGANSNFTLPLSVGTVSPLSFSLPLLGPPPPPPGEQFNGKAPGPLNISSLFRARRAQFADVVKLFANQPCSRSSLASTFYVTGRGGLPPSPTDALTDEAVWVDLRDRSIMSGIGGRRKNSSPTTQQATPSTELVEATGWSIAPDGKVVLSANLTDVTPSSSSCQASAYPLGEGN</sequence>
<dbReference type="Pfam" id="PF05860">
    <property type="entry name" value="TPS"/>
    <property type="match status" value="1"/>
</dbReference>
<dbReference type="SUPFAM" id="SSF51126">
    <property type="entry name" value="Pectin lyase-like"/>
    <property type="match status" value="1"/>
</dbReference>
<evidence type="ECO:0000313" key="4">
    <source>
        <dbReference type="EMBL" id="MBD2183924.1"/>
    </source>
</evidence>
<protein>
    <submittedName>
        <fullName evidence="4">Filamentous hemagglutinin N-terminal domain-containing protein</fullName>
    </submittedName>
</protein>
<dbReference type="RefSeq" id="WP_190469288.1">
    <property type="nucleotide sequence ID" value="NZ_JACJPW010000067.1"/>
</dbReference>
<gene>
    <name evidence="4" type="ORF">H6G03_23125</name>
</gene>
<keyword evidence="2" id="KW-0732">Signal</keyword>
<proteinExistence type="predicted"/>
<feature type="chain" id="PRO_5037333448" evidence="2">
    <location>
        <begin position="28"/>
        <end position="347"/>
    </location>
</feature>
<dbReference type="AlphaFoldDB" id="A0A926ZIR0"/>
<accession>A0A926ZIR0</accession>
<reference evidence="4" key="2">
    <citation type="submission" date="2020-08" db="EMBL/GenBank/DDBJ databases">
        <authorList>
            <person name="Chen M."/>
            <person name="Teng W."/>
            <person name="Zhao L."/>
            <person name="Hu C."/>
            <person name="Zhou Y."/>
            <person name="Han B."/>
            <person name="Song L."/>
            <person name="Shu W."/>
        </authorList>
    </citation>
    <scope>NUCLEOTIDE SEQUENCE</scope>
    <source>
        <strain evidence="4">FACHB-1375</strain>
    </source>
</reference>
<dbReference type="SMART" id="SM00912">
    <property type="entry name" value="Haemagg_act"/>
    <property type="match status" value="1"/>
</dbReference>
<feature type="domain" description="Filamentous haemagglutinin FhaB/tRNA nuclease CdiA-like TPS" evidence="3">
    <location>
        <begin position="31"/>
        <end position="143"/>
    </location>
</feature>
<evidence type="ECO:0000256" key="1">
    <source>
        <dbReference type="SAM" id="MobiDB-lite"/>
    </source>
</evidence>
<organism evidence="4 5">
    <name type="scientific">Aerosakkonema funiforme FACHB-1375</name>
    <dbReference type="NCBI Taxonomy" id="2949571"/>
    <lineage>
        <taxon>Bacteria</taxon>
        <taxon>Bacillati</taxon>
        <taxon>Cyanobacteriota</taxon>
        <taxon>Cyanophyceae</taxon>
        <taxon>Oscillatoriophycideae</taxon>
        <taxon>Aerosakkonematales</taxon>
        <taxon>Aerosakkonemataceae</taxon>
        <taxon>Aerosakkonema</taxon>
    </lineage>
</organism>
<feature type="region of interest" description="Disordered" evidence="1">
    <location>
        <begin position="285"/>
        <end position="304"/>
    </location>
</feature>
<evidence type="ECO:0000259" key="3">
    <source>
        <dbReference type="SMART" id="SM00912"/>
    </source>
</evidence>
<feature type="signal peptide" evidence="2">
    <location>
        <begin position="1"/>
        <end position="27"/>
    </location>
</feature>
<keyword evidence="5" id="KW-1185">Reference proteome</keyword>
<evidence type="ECO:0000313" key="5">
    <source>
        <dbReference type="Proteomes" id="UP000641646"/>
    </source>
</evidence>
<dbReference type="EMBL" id="JACJPW010000067">
    <property type="protein sequence ID" value="MBD2183924.1"/>
    <property type="molecule type" value="Genomic_DNA"/>
</dbReference>
<dbReference type="InterPro" id="IPR011050">
    <property type="entry name" value="Pectin_lyase_fold/virulence"/>
</dbReference>
<feature type="compositionally biased region" description="Low complexity" evidence="1">
    <location>
        <begin position="293"/>
        <end position="304"/>
    </location>
</feature>
<dbReference type="Gene3D" id="2.160.20.10">
    <property type="entry name" value="Single-stranded right-handed beta-helix, Pectin lyase-like"/>
    <property type="match status" value="1"/>
</dbReference>
<dbReference type="InterPro" id="IPR012334">
    <property type="entry name" value="Pectin_lyas_fold"/>
</dbReference>